<proteinExistence type="predicted"/>
<gene>
    <name evidence="1" type="ORF">SS1G_11240</name>
</gene>
<evidence type="ECO:0000313" key="1">
    <source>
        <dbReference type="EMBL" id="EDN95363.1"/>
    </source>
</evidence>
<keyword evidence="2" id="KW-1185">Reference proteome</keyword>
<name>A7F0X1_SCLS1</name>
<dbReference type="HOGENOM" id="CLU_3051813_0_0_1"/>
<dbReference type="Proteomes" id="UP000001312">
    <property type="component" value="Unassembled WGS sequence"/>
</dbReference>
<accession>A7F0X1</accession>
<dbReference type="RefSeq" id="XP_001587998.1">
    <property type="nucleotide sequence ID" value="XM_001587948.1"/>
</dbReference>
<dbReference type="KEGG" id="ssl:SS1G_11240"/>
<sequence>MSVLAEGGETLRTDYHTKLYANRFAFPRGLSSYGQVDCYYVTLKRAPSQIYLRL</sequence>
<dbReference type="InParanoid" id="A7F0X1"/>
<organism evidence="1 2">
    <name type="scientific">Sclerotinia sclerotiorum (strain ATCC 18683 / 1980 / Ss-1)</name>
    <name type="common">White mold</name>
    <name type="synonym">Whetzelinia sclerotiorum</name>
    <dbReference type="NCBI Taxonomy" id="665079"/>
    <lineage>
        <taxon>Eukaryota</taxon>
        <taxon>Fungi</taxon>
        <taxon>Dikarya</taxon>
        <taxon>Ascomycota</taxon>
        <taxon>Pezizomycotina</taxon>
        <taxon>Leotiomycetes</taxon>
        <taxon>Helotiales</taxon>
        <taxon>Sclerotiniaceae</taxon>
        <taxon>Sclerotinia</taxon>
    </lineage>
</organism>
<protein>
    <submittedName>
        <fullName evidence="1">Uncharacterized protein</fullName>
    </submittedName>
</protein>
<dbReference type="GeneID" id="5484005"/>
<evidence type="ECO:0000313" key="2">
    <source>
        <dbReference type="Proteomes" id="UP000001312"/>
    </source>
</evidence>
<dbReference type="EMBL" id="CH476637">
    <property type="protein sequence ID" value="EDN95363.1"/>
    <property type="molecule type" value="Genomic_DNA"/>
</dbReference>
<dbReference type="AlphaFoldDB" id="A7F0X1"/>
<reference evidence="2" key="1">
    <citation type="journal article" date="2011" name="PLoS Genet.">
        <title>Genomic analysis of the necrotrophic fungal pathogens Sclerotinia sclerotiorum and Botrytis cinerea.</title>
        <authorList>
            <person name="Amselem J."/>
            <person name="Cuomo C.A."/>
            <person name="van Kan J.A."/>
            <person name="Viaud M."/>
            <person name="Benito E.P."/>
            <person name="Couloux A."/>
            <person name="Coutinho P.M."/>
            <person name="de Vries R.P."/>
            <person name="Dyer P.S."/>
            <person name="Fillinger S."/>
            <person name="Fournier E."/>
            <person name="Gout L."/>
            <person name="Hahn M."/>
            <person name="Kohn L."/>
            <person name="Lapalu N."/>
            <person name="Plummer K.M."/>
            <person name="Pradier J.M."/>
            <person name="Quevillon E."/>
            <person name="Sharon A."/>
            <person name="Simon A."/>
            <person name="ten Have A."/>
            <person name="Tudzynski B."/>
            <person name="Tudzynski P."/>
            <person name="Wincker P."/>
            <person name="Andrew M."/>
            <person name="Anthouard V."/>
            <person name="Beever R.E."/>
            <person name="Beffa R."/>
            <person name="Benoit I."/>
            <person name="Bouzid O."/>
            <person name="Brault B."/>
            <person name="Chen Z."/>
            <person name="Choquer M."/>
            <person name="Collemare J."/>
            <person name="Cotton P."/>
            <person name="Danchin E.G."/>
            <person name="Da Silva C."/>
            <person name="Gautier A."/>
            <person name="Giraud C."/>
            <person name="Giraud T."/>
            <person name="Gonzalez C."/>
            <person name="Grossetete S."/>
            <person name="Guldener U."/>
            <person name="Henrissat B."/>
            <person name="Howlett B.J."/>
            <person name="Kodira C."/>
            <person name="Kretschmer M."/>
            <person name="Lappartient A."/>
            <person name="Leroch M."/>
            <person name="Levis C."/>
            <person name="Mauceli E."/>
            <person name="Neuveglise C."/>
            <person name="Oeser B."/>
            <person name="Pearson M."/>
            <person name="Poulain J."/>
            <person name="Poussereau N."/>
            <person name="Quesneville H."/>
            <person name="Rascle C."/>
            <person name="Schumacher J."/>
            <person name="Segurens B."/>
            <person name="Sexton A."/>
            <person name="Silva E."/>
            <person name="Sirven C."/>
            <person name="Soanes D.M."/>
            <person name="Talbot N.J."/>
            <person name="Templeton M."/>
            <person name="Yandava C."/>
            <person name="Yarden O."/>
            <person name="Zeng Q."/>
            <person name="Rollins J.A."/>
            <person name="Lebrun M.H."/>
            <person name="Dickman M."/>
        </authorList>
    </citation>
    <scope>NUCLEOTIDE SEQUENCE [LARGE SCALE GENOMIC DNA]</scope>
    <source>
        <strain evidence="2">ATCC 18683 / 1980 / Ss-1</strain>
    </source>
</reference>